<keyword evidence="1" id="KW-0812">Transmembrane</keyword>
<organism evidence="2">
    <name type="scientific">marine metagenome</name>
    <dbReference type="NCBI Taxonomy" id="408172"/>
    <lineage>
        <taxon>unclassified sequences</taxon>
        <taxon>metagenomes</taxon>
        <taxon>ecological metagenomes</taxon>
    </lineage>
</organism>
<gene>
    <name evidence="2" type="ORF">METZ01_LOCUS341077</name>
</gene>
<sequence length="40" mass="4450">GYNTNFRYFKELGIKPFYLGFIAASIVGCVSMLVISIVFA</sequence>
<proteinExistence type="predicted"/>
<accession>A0A382QRV5</accession>
<keyword evidence="1" id="KW-1133">Transmembrane helix</keyword>
<reference evidence="2" key="1">
    <citation type="submission" date="2018-05" db="EMBL/GenBank/DDBJ databases">
        <authorList>
            <person name="Lanie J.A."/>
            <person name="Ng W.-L."/>
            <person name="Kazmierczak K.M."/>
            <person name="Andrzejewski T.M."/>
            <person name="Davidsen T.M."/>
            <person name="Wayne K.J."/>
            <person name="Tettelin H."/>
            <person name="Glass J.I."/>
            <person name="Rusch D."/>
            <person name="Podicherti R."/>
            <person name="Tsui H.-C.T."/>
            <person name="Winkler M.E."/>
        </authorList>
    </citation>
    <scope>NUCLEOTIDE SEQUENCE</scope>
</reference>
<evidence type="ECO:0000313" key="2">
    <source>
        <dbReference type="EMBL" id="SVC88223.1"/>
    </source>
</evidence>
<dbReference type="EMBL" id="UINC01116464">
    <property type="protein sequence ID" value="SVC88223.1"/>
    <property type="molecule type" value="Genomic_DNA"/>
</dbReference>
<protein>
    <submittedName>
        <fullName evidence="2">Uncharacterized protein</fullName>
    </submittedName>
</protein>
<feature type="transmembrane region" description="Helical" evidence="1">
    <location>
        <begin position="17"/>
        <end position="39"/>
    </location>
</feature>
<feature type="non-terminal residue" evidence="2">
    <location>
        <position position="1"/>
    </location>
</feature>
<evidence type="ECO:0000256" key="1">
    <source>
        <dbReference type="SAM" id="Phobius"/>
    </source>
</evidence>
<dbReference type="AlphaFoldDB" id="A0A382QRV5"/>
<keyword evidence="1" id="KW-0472">Membrane</keyword>
<name>A0A382QRV5_9ZZZZ</name>